<gene>
    <name evidence="2" type="ORF">CLEP1334_LOCUS5476</name>
</gene>
<sequence length="234" mass="25328">MMGLLVAFAVSAGLLLAYATSCLCSGVRRKILLHPESIQAAKLIILGPAGSGKSTLHLHAVNEAARLIQPRERIPTHAPAPTLGLVRRLVTLRTSNGTCIDIELCDAGGGVQERRQWVHLVRNGQVHVLVFVADVSDASDVTLDLFRQLCHAPWARETRIFLALSKIDVLEQRLDAESLTVELRNRAAEYLASVRAPITIHWINILDESEARRLIGEAVDACAGFTCHAGAGAP</sequence>
<evidence type="ECO:0000313" key="2">
    <source>
        <dbReference type="EMBL" id="CAD8530224.1"/>
    </source>
</evidence>
<accession>A0A7S0IS32</accession>
<dbReference type="InterPro" id="IPR027417">
    <property type="entry name" value="P-loop_NTPase"/>
</dbReference>
<evidence type="ECO:0008006" key="3">
    <source>
        <dbReference type="Google" id="ProtNLM"/>
    </source>
</evidence>
<name>A0A7S0IS32_9EUKA</name>
<dbReference type="SUPFAM" id="SSF52540">
    <property type="entry name" value="P-loop containing nucleoside triphosphate hydrolases"/>
    <property type="match status" value="1"/>
</dbReference>
<feature type="chain" id="PRO_5030555086" description="Signal recognition particle receptor subunit beta" evidence="1">
    <location>
        <begin position="20"/>
        <end position="234"/>
    </location>
</feature>
<dbReference type="AlphaFoldDB" id="A0A7S0IS32"/>
<feature type="signal peptide" evidence="1">
    <location>
        <begin position="1"/>
        <end position="19"/>
    </location>
</feature>
<dbReference type="Gene3D" id="3.40.50.300">
    <property type="entry name" value="P-loop containing nucleotide triphosphate hydrolases"/>
    <property type="match status" value="1"/>
</dbReference>
<proteinExistence type="predicted"/>
<evidence type="ECO:0000256" key="1">
    <source>
        <dbReference type="SAM" id="SignalP"/>
    </source>
</evidence>
<protein>
    <recommendedName>
        <fullName evidence="3">Signal recognition particle receptor subunit beta</fullName>
    </recommendedName>
</protein>
<keyword evidence="1" id="KW-0732">Signal</keyword>
<dbReference type="CDD" id="cd00882">
    <property type="entry name" value="Ras_like_GTPase"/>
    <property type="match status" value="1"/>
</dbReference>
<dbReference type="EMBL" id="HBER01011009">
    <property type="protein sequence ID" value="CAD8530224.1"/>
    <property type="molecule type" value="Transcribed_RNA"/>
</dbReference>
<reference evidence="2" key="1">
    <citation type="submission" date="2021-01" db="EMBL/GenBank/DDBJ databases">
        <authorList>
            <person name="Corre E."/>
            <person name="Pelletier E."/>
            <person name="Niang G."/>
            <person name="Scheremetjew M."/>
            <person name="Finn R."/>
            <person name="Kale V."/>
            <person name="Holt S."/>
            <person name="Cochrane G."/>
            <person name="Meng A."/>
            <person name="Brown T."/>
            <person name="Cohen L."/>
        </authorList>
    </citation>
    <scope>NUCLEOTIDE SEQUENCE</scope>
    <source>
        <strain evidence="2">RCC1130</strain>
    </source>
</reference>
<organism evidence="2">
    <name type="scientific">Calcidiscus leptoporus</name>
    <dbReference type="NCBI Taxonomy" id="127549"/>
    <lineage>
        <taxon>Eukaryota</taxon>
        <taxon>Haptista</taxon>
        <taxon>Haptophyta</taxon>
        <taxon>Prymnesiophyceae</taxon>
        <taxon>Coccolithales</taxon>
        <taxon>Calcidiscaceae</taxon>
        <taxon>Calcidiscus</taxon>
    </lineage>
</organism>